<comment type="similarity">
    <text evidence="1">Belongs to the asp23 family.</text>
</comment>
<sequence length="123" mass="13322">MQENLNNEGIVKISEDVISIIAGIAASEIEGVAGMNTTIVGGFTEKISGKKSLSKGVKVTLEEGNPTVELSVVVEYGVKIYEVAQKVQENVKKTIETMTGLKVNAINVYIENIILPKKEEEQE</sequence>
<organism evidence="2 3">
    <name type="scientific">Hathewaya proteolytica DSM 3090</name>
    <dbReference type="NCBI Taxonomy" id="1121331"/>
    <lineage>
        <taxon>Bacteria</taxon>
        <taxon>Bacillati</taxon>
        <taxon>Bacillota</taxon>
        <taxon>Clostridia</taxon>
        <taxon>Eubacteriales</taxon>
        <taxon>Clostridiaceae</taxon>
        <taxon>Hathewaya</taxon>
    </lineage>
</organism>
<keyword evidence="3" id="KW-1185">Reference proteome</keyword>
<evidence type="ECO:0000313" key="2">
    <source>
        <dbReference type="EMBL" id="SHJ66254.1"/>
    </source>
</evidence>
<dbReference type="RefSeq" id="WP_072902223.1">
    <property type="nucleotide sequence ID" value="NZ_FRAD01000005.1"/>
</dbReference>
<accession>A0A1M6L550</accession>
<protein>
    <submittedName>
        <fullName evidence="2">Uncharacterized conserved protein YloU, alkaline shock protein (Asp23) family</fullName>
    </submittedName>
</protein>
<dbReference type="OrthoDB" id="9793465at2"/>
<dbReference type="EMBL" id="FRAD01000005">
    <property type="protein sequence ID" value="SHJ66254.1"/>
    <property type="molecule type" value="Genomic_DNA"/>
</dbReference>
<evidence type="ECO:0000313" key="3">
    <source>
        <dbReference type="Proteomes" id="UP000183952"/>
    </source>
</evidence>
<name>A0A1M6L550_9CLOT</name>
<dbReference type="Pfam" id="PF03780">
    <property type="entry name" value="Asp23"/>
    <property type="match status" value="1"/>
</dbReference>
<dbReference type="PANTHER" id="PTHR34297">
    <property type="entry name" value="HYPOTHETICAL CYTOSOLIC PROTEIN-RELATED"/>
    <property type="match status" value="1"/>
</dbReference>
<gene>
    <name evidence="2" type="ORF">SAMN02745248_00623</name>
</gene>
<evidence type="ECO:0000256" key="1">
    <source>
        <dbReference type="ARBA" id="ARBA00005721"/>
    </source>
</evidence>
<reference evidence="2 3" key="1">
    <citation type="submission" date="2016-11" db="EMBL/GenBank/DDBJ databases">
        <authorList>
            <person name="Jaros S."/>
            <person name="Januszkiewicz K."/>
            <person name="Wedrychowicz H."/>
        </authorList>
    </citation>
    <scope>NUCLEOTIDE SEQUENCE [LARGE SCALE GENOMIC DNA]</scope>
    <source>
        <strain evidence="2 3">DSM 3090</strain>
    </source>
</reference>
<dbReference type="STRING" id="1121331.SAMN02745248_00623"/>
<dbReference type="InterPro" id="IPR005531">
    <property type="entry name" value="Asp23"/>
</dbReference>
<proteinExistence type="inferred from homology"/>
<dbReference type="Proteomes" id="UP000183952">
    <property type="component" value="Unassembled WGS sequence"/>
</dbReference>
<dbReference type="AlphaFoldDB" id="A0A1M6L550"/>